<comment type="caution">
    <text evidence="2">The sequence shown here is derived from an EMBL/GenBank/DDBJ whole genome shotgun (WGS) entry which is preliminary data.</text>
</comment>
<reference evidence="2" key="1">
    <citation type="journal article" date="2021" name="Front. Microbiol.">
        <title>Comprehensive Comparative Genomics and Phenotyping of Methylobacterium Species.</title>
        <authorList>
            <person name="Alessa O."/>
            <person name="Ogura Y."/>
            <person name="Fujitani Y."/>
            <person name="Takami H."/>
            <person name="Hayashi T."/>
            <person name="Sahin N."/>
            <person name="Tani A."/>
        </authorList>
    </citation>
    <scope>NUCLEOTIDE SEQUENCE</scope>
    <source>
        <strain evidence="2">DSM 19015</strain>
    </source>
</reference>
<accession>A0ABQ4S1D3</accession>
<evidence type="ECO:0000313" key="2">
    <source>
        <dbReference type="EMBL" id="GJD96921.1"/>
    </source>
</evidence>
<evidence type="ECO:0000313" key="3">
    <source>
        <dbReference type="Proteomes" id="UP001055125"/>
    </source>
</evidence>
<dbReference type="EMBL" id="BPQP01000072">
    <property type="protein sequence ID" value="GJD96921.1"/>
    <property type="molecule type" value="Genomic_DNA"/>
</dbReference>
<organism evidence="2 3">
    <name type="scientific">Methylobacterium iners</name>
    <dbReference type="NCBI Taxonomy" id="418707"/>
    <lineage>
        <taxon>Bacteria</taxon>
        <taxon>Pseudomonadati</taxon>
        <taxon>Pseudomonadota</taxon>
        <taxon>Alphaproteobacteria</taxon>
        <taxon>Hyphomicrobiales</taxon>
        <taxon>Methylobacteriaceae</taxon>
        <taxon>Methylobacterium</taxon>
    </lineage>
</organism>
<sequence length="100" mass="10926">MLNERPLYVSENGDTWHLVRGSTSGSVFVRHRANEASGGHVTDCAIPDFLGAERRGPEHQELWRLIAGLVEDQPEAQEPRGNPVSLGHLGHPVGSLRPPC</sequence>
<proteinExistence type="predicted"/>
<name>A0ABQ4S1D3_9HYPH</name>
<dbReference type="Proteomes" id="UP001055125">
    <property type="component" value="Unassembled WGS sequence"/>
</dbReference>
<reference evidence="2" key="2">
    <citation type="submission" date="2021-08" db="EMBL/GenBank/DDBJ databases">
        <authorList>
            <person name="Tani A."/>
            <person name="Ola A."/>
            <person name="Ogura Y."/>
            <person name="Katsura K."/>
            <person name="Hayashi T."/>
        </authorList>
    </citation>
    <scope>NUCLEOTIDE SEQUENCE</scope>
    <source>
        <strain evidence="2">DSM 19015</strain>
    </source>
</reference>
<keyword evidence="3" id="KW-1185">Reference proteome</keyword>
<feature type="region of interest" description="Disordered" evidence="1">
    <location>
        <begin position="73"/>
        <end position="100"/>
    </location>
</feature>
<gene>
    <name evidence="2" type="ORF">OCOJLMKI_4148</name>
</gene>
<evidence type="ECO:0000256" key="1">
    <source>
        <dbReference type="SAM" id="MobiDB-lite"/>
    </source>
</evidence>
<protein>
    <submittedName>
        <fullName evidence="2">Uncharacterized protein</fullName>
    </submittedName>
</protein>